<comment type="caution">
    <text evidence="8">The sequence shown here is derived from an EMBL/GenBank/DDBJ whole genome shotgun (WGS) entry which is preliminary data.</text>
</comment>
<organism evidence="8 9">
    <name type="scientific">Candidatus Viridilinea halotolerans</name>
    <dbReference type="NCBI Taxonomy" id="2491704"/>
    <lineage>
        <taxon>Bacteria</taxon>
        <taxon>Bacillati</taxon>
        <taxon>Chloroflexota</taxon>
        <taxon>Chloroflexia</taxon>
        <taxon>Chloroflexales</taxon>
        <taxon>Chloroflexineae</taxon>
        <taxon>Oscillochloridaceae</taxon>
        <taxon>Candidatus Viridilinea</taxon>
    </lineage>
</organism>
<evidence type="ECO:0000256" key="1">
    <source>
        <dbReference type="ARBA" id="ARBA00004651"/>
    </source>
</evidence>
<feature type="transmembrane region" description="Helical" evidence="6">
    <location>
        <begin position="263"/>
        <end position="290"/>
    </location>
</feature>
<evidence type="ECO:0000313" key="8">
    <source>
        <dbReference type="EMBL" id="RRR65466.1"/>
    </source>
</evidence>
<keyword evidence="4 6" id="KW-1133">Transmembrane helix</keyword>
<feature type="transmembrane region" description="Helical" evidence="6">
    <location>
        <begin position="227"/>
        <end position="251"/>
    </location>
</feature>
<evidence type="ECO:0000256" key="6">
    <source>
        <dbReference type="SAM" id="Phobius"/>
    </source>
</evidence>
<dbReference type="InterPro" id="IPR051449">
    <property type="entry name" value="ABC-2_transporter_component"/>
</dbReference>
<evidence type="ECO:0000256" key="3">
    <source>
        <dbReference type="ARBA" id="ARBA00022692"/>
    </source>
</evidence>
<feature type="transmembrane region" description="Helical" evidence="6">
    <location>
        <begin position="177"/>
        <end position="198"/>
    </location>
</feature>
<dbReference type="GO" id="GO:0005886">
    <property type="term" value="C:plasma membrane"/>
    <property type="evidence" value="ECO:0007669"/>
    <property type="project" value="UniProtKB-SubCell"/>
</dbReference>
<gene>
    <name evidence="8" type="ORF">EI684_23035</name>
</gene>
<dbReference type="Pfam" id="PF12698">
    <property type="entry name" value="ABC2_membrane_3"/>
    <property type="match status" value="1"/>
</dbReference>
<comment type="subcellular location">
    <subcellularLocation>
        <location evidence="1">Cell membrane</location>
        <topology evidence="1">Multi-pass membrane protein</topology>
    </subcellularLocation>
</comment>
<dbReference type="PANTHER" id="PTHR30294">
    <property type="entry name" value="MEMBRANE COMPONENT OF ABC TRANSPORTER YHHJ-RELATED"/>
    <property type="match status" value="1"/>
</dbReference>
<feature type="transmembrane region" description="Helical" evidence="6">
    <location>
        <begin position="302"/>
        <end position="321"/>
    </location>
</feature>
<evidence type="ECO:0000313" key="9">
    <source>
        <dbReference type="Proteomes" id="UP000280307"/>
    </source>
</evidence>
<proteinExistence type="predicted"/>
<feature type="transmembrane region" description="Helical" evidence="6">
    <location>
        <begin position="352"/>
        <end position="375"/>
    </location>
</feature>
<dbReference type="InterPro" id="IPR013525">
    <property type="entry name" value="ABC2_TM"/>
</dbReference>
<dbReference type="Proteomes" id="UP000280307">
    <property type="component" value="Unassembled WGS sequence"/>
</dbReference>
<evidence type="ECO:0000259" key="7">
    <source>
        <dbReference type="Pfam" id="PF12698"/>
    </source>
</evidence>
<feature type="domain" description="ABC-2 type transporter transmembrane" evidence="7">
    <location>
        <begin position="20"/>
        <end position="376"/>
    </location>
</feature>
<accession>A0A426TQE9</accession>
<evidence type="ECO:0000256" key="5">
    <source>
        <dbReference type="ARBA" id="ARBA00023136"/>
    </source>
</evidence>
<dbReference type="AlphaFoldDB" id="A0A426TQE9"/>
<dbReference type="GO" id="GO:0140359">
    <property type="term" value="F:ABC-type transporter activity"/>
    <property type="evidence" value="ECO:0007669"/>
    <property type="project" value="InterPro"/>
</dbReference>
<sequence>MQRTLLVARHDFLRHLRRPSFLIATAALPLLLALMFWFIGVGITEADDAPTEGARQSIGYVDHSGLLASPDPDLAAYLRHFPDRASAEAALGAGELAGFYEFPADYLTGGTVVWVGSATLGAQGQTAVANLVRAGLLAEEPELAAQLMRPTSFEHSTPAASEALAEQPLAEDMLPLMLPYVFAMILYATILSSASFLLQSVTEEKENRTIEIILTSLRPLELLTGKVLGLGLLGLVQVGFWLGSGLLLLQLSGMTPPTEGSTLAWGTIALMFCYYLLGYLVYGSLLAAVGAVVGNVREGSQFVTLLVIPSVIPLWFLGVLISQPDGLLARSLSLFPLTAPVTMMIRAPLTNLAAWEVGLSLLLLAATAAGTIWIASRLFRAASLLSGQRISVGVIMRALRA</sequence>
<dbReference type="EMBL" id="RSAS01000949">
    <property type="protein sequence ID" value="RRR65466.1"/>
    <property type="molecule type" value="Genomic_DNA"/>
</dbReference>
<protein>
    <submittedName>
        <fullName evidence="8">ABC transporter permease</fullName>
    </submittedName>
</protein>
<keyword evidence="3 6" id="KW-0812">Transmembrane</keyword>
<evidence type="ECO:0000256" key="2">
    <source>
        <dbReference type="ARBA" id="ARBA00022475"/>
    </source>
</evidence>
<name>A0A426TQE9_9CHLR</name>
<reference evidence="8 9" key="1">
    <citation type="submission" date="2018-12" db="EMBL/GenBank/DDBJ databases">
        <title>Genome Sequence of Candidatus Viridilinea halotolerans isolated from saline sulfide-rich spring.</title>
        <authorList>
            <person name="Grouzdev D.S."/>
            <person name="Burganskaya E.I."/>
            <person name="Krutkina M.S."/>
            <person name="Sukhacheva M.V."/>
            <person name="Gorlenko V.M."/>
        </authorList>
    </citation>
    <scope>NUCLEOTIDE SEQUENCE [LARGE SCALE GENOMIC DNA]</scope>
    <source>
        <strain evidence="8">Chok-6</strain>
    </source>
</reference>
<evidence type="ECO:0000256" key="4">
    <source>
        <dbReference type="ARBA" id="ARBA00022989"/>
    </source>
</evidence>
<keyword evidence="5 6" id="KW-0472">Membrane</keyword>
<feature type="transmembrane region" description="Helical" evidence="6">
    <location>
        <begin position="21"/>
        <end position="43"/>
    </location>
</feature>
<keyword evidence="2" id="KW-1003">Cell membrane</keyword>
<dbReference type="PANTHER" id="PTHR30294:SF29">
    <property type="entry name" value="MULTIDRUG ABC TRANSPORTER PERMEASE YBHS-RELATED"/>
    <property type="match status" value="1"/>
</dbReference>